<keyword evidence="10 13" id="KW-1133">Transmembrane helix</keyword>
<evidence type="ECO:0000256" key="13">
    <source>
        <dbReference type="SAM" id="Phobius"/>
    </source>
</evidence>
<gene>
    <name evidence="17" type="ORF">JK364_13170</name>
</gene>
<evidence type="ECO:0000256" key="10">
    <source>
        <dbReference type="ARBA" id="ARBA00022989"/>
    </source>
</evidence>
<evidence type="ECO:0000256" key="1">
    <source>
        <dbReference type="ARBA" id="ARBA00000085"/>
    </source>
</evidence>
<keyword evidence="9" id="KW-0067">ATP-binding</keyword>
<keyword evidence="7" id="KW-0547">Nucleotide-binding</keyword>
<dbReference type="InterPro" id="IPR003594">
    <property type="entry name" value="HATPase_dom"/>
</dbReference>
<feature type="region of interest" description="Disordered" evidence="12">
    <location>
        <begin position="720"/>
        <end position="1283"/>
    </location>
</feature>
<evidence type="ECO:0000259" key="14">
    <source>
        <dbReference type="PROSITE" id="PS50109"/>
    </source>
</evidence>
<dbReference type="InterPro" id="IPR050980">
    <property type="entry name" value="2C_sensor_his_kinase"/>
</dbReference>
<keyword evidence="5" id="KW-0808">Transferase</keyword>
<feature type="compositionally biased region" description="Basic and acidic residues" evidence="12">
    <location>
        <begin position="900"/>
        <end position="911"/>
    </location>
</feature>
<feature type="transmembrane region" description="Helical" evidence="13">
    <location>
        <begin position="400"/>
        <end position="422"/>
    </location>
</feature>
<evidence type="ECO:0000256" key="4">
    <source>
        <dbReference type="ARBA" id="ARBA00022553"/>
    </source>
</evidence>
<evidence type="ECO:0000313" key="17">
    <source>
        <dbReference type="EMBL" id="MBL1113335.1"/>
    </source>
</evidence>
<evidence type="ECO:0000259" key="16">
    <source>
        <dbReference type="PROSITE" id="PS50906"/>
    </source>
</evidence>
<evidence type="ECO:0000256" key="6">
    <source>
        <dbReference type="ARBA" id="ARBA00022692"/>
    </source>
</evidence>
<name>A0ABS1PMW4_9ACTN</name>
<feature type="compositionally biased region" description="Gly residues" evidence="12">
    <location>
        <begin position="817"/>
        <end position="827"/>
    </location>
</feature>
<dbReference type="Proteomes" id="UP000621510">
    <property type="component" value="Unassembled WGS sequence"/>
</dbReference>
<dbReference type="PROSITE" id="PS50906">
    <property type="entry name" value="NIT"/>
    <property type="match status" value="1"/>
</dbReference>
<dbReference type="EC" id="2.7.13.3" evidence="3"/>
<organism evidence="17 18">
    <name type="scientific">Streptomyces endocoffeicus</name>
    <dbReference type="NCBI Taxonomy" id="2898945"/>
    <lineage>
        <taxon>Bacteria</taxon>
        <taxon>Bacillati</taxon>
        <taxon>Actinomycetota</taxon>
        <taxon>Actinomycetes</taxon>
        <taxon>Kitasatosporales</taxon>
        <taxon>Streptomycetaceae</taxon>
        <taxon>Streptomyces</taxon>
    </lineage>
</organism>
<feature type="compositionally biased region" description="Polar residues" evidence="12">
    <location>
        <begin position="30"/>
        <end position="42"/>
    </location>
</feature>
<feature type="compositionally biased region" description="Polar residues" evidence="12">
    <location>
        <begin position="1175"/>
        <end position="1185"/>
    </location>
</feature>
<dbReference type="RefSeq" id="WP_201850932.1">
    <property type="nucleotide sequence ID" value="NZ_JAERRG010000004.1"/>
</dbReference>
<dbReference type="InterPro" id="IPR003660">
    <property type="entry name" value="HAMP_dom"/>
</dbReference>
<evidence type="ECO:0000256" key="3">
    <source>
        <dbReference type="ARBA" id="ARBA00012438"/>
    </source>
</evidence>
<keyword evidence="6 13" id="KW-0812">Transmembrane</keyword>
<reference evidence="17 18" key="1">
    <citation type="submission" date="2021-01" db="EMBL/GenBank/DDBJ databases">
        <title>WGS of actinomycetes isolated from Thailand.</title>
        <authorList>
            <person name="Thawai C."/>
        </authorList>
    </citation>
    <scope>NUCLEOTIDE SEQUENCE [LARGE SCALE GENOMIC DNA]</scope>
    <source>
        <strain evidence="17 18">CA3R110</strain>
    </source>
</reference>
<dbReference type="Gene3D" id="6.10.340.10">
    <property type="match status" value="1"/>
</dbReference>
<evidence type="ECO:0000256" key="8">
    <source>
        <dbReference type="ARBA" id="ARBA00022777"/>
    </source>
</evidence>
<dbReference type="Gene3D" id="3.30.565.10">
    <property type="entry name" value="Histidine kinase-like ATPase, C-terminal domain"/>
    <property type="match status" value="1"/>
</dbReference>
<dbReference type="InterPro" id="IPR013587">
    <property type="entry name" value="Nitrate/nitrite_sensing"/>
</dbReference>
<feature type="domain" description="Histidine kinase" evidence="14">
    <location>
        <begin position="610"/>
        <end position="716"/>
    </location>
</feature>
<evidence type="ECO:0000313" key="18">
    <source>
        <dbReference type="Proteomes" id="UP000621510"/>
    </source>
</evidence>
<feature type="domain" description="NIT" evidence="16">
    <location>
        <begin position="137"/>
        <end position="392"/>
    </location>
</feature>
<dbReference type="Pfam" id="PF00672">
    <property type="entry name" value="HAMP"/>
    <property type="match status" value="1"/>
</dbReference>
<feature type="compositionally biased region" description="Pro residues" evidence="12">
    <location>
        <begin position="1127"/>
        <end position="1149"/>
    </location>
</feature>
<accession>A0ABS1PMW4</accession>
<dbReference type="PANTHER" id="PTHR44936">
    <property type="entry name" value="SENSOR PROTEIN CREC"/>
    <property type="match status" value="1"/>
</dbReference>
<evidence type="ECO:0000256" key="7">
    <source>
        <dbReference type="ARBA" id="ARBA00022741"/>
    </source>
</evidence>
<keyword evidence="18" id="KW-1185">Reference proteome</keyword>
<feature type="compositionally biased region" description="Gly residues" evidence="12">
    <location>
        <begin position="786"/>
        <end position="796"/>
    </location>
</feature>
<dbReference type="InterPro" id="IPR005467">
    <property type="entry name" value="His_kinase_dom"/>
</dbReference>
<evidence type="ECO:0000256" key="11">
    <source>
        <dbReference type="ARBA" id="ARBA00023012"/>
    </source>
</evidence>
<dbReference type="Pfam" id="PF08376">
    <property type="entry name" value="NIT"/>
    <property type="match status" value="1"/>
</dbReference>
<feature type="compositionally biased region" description="Low complexity" evidence="12">
    <location>
        <begin position="720"/>
        <end position="729"/>
    </location>
</feature>
<evidence type="ECO:0000256" key="12">
    <source>
        <dbReference type="SAM" id="MobiDB-lite"/>
    </source>
</evidence>
<feature type="compositionally biased region" description="Gly residues" evidence="12">
    <location>
        <begin position="730"/>
        <end position="751"/>
    </location>
</feature>
<feature type="compositionally biased region" description="Basic and acidic residues" evidence="12">
    <location>
        <begin position="1186"/>
        <end position="1199"/>
    </location>
</feature>
<dbReference type="PROSITE" id="PS50109">
    <property type="entry name" value="HIS_KIN"/>
    <property type="match status" value="1"/>
</dbReference>
<dbReference type="SMART" id="SM00304">
    <property type="entry name" value="HAMP"/>
    <property type="match status" value="1"/>
</dbReference>
<comment type="caution">
    <text evidence="17">The sequence shown here is derived from an EMBL/GenBank/DDBJ whole genome shotgun (WGS) entry which is preliminary data.</text>
</comment>
<keyword evidence="11" id="KW-0902">Two-component regulatory system</keyword>
<feature type="region of interest" description="Disordered" evidence="12">
    <location>
        <begin position="1"/>
        <end position="86"/>
    </location>
</feature>
<dbReference type="SUPFAM" id="SSF55874">
    <property type="entry name" value="ATPase domain of HSP90 chaperone/DNA topoisomerase II/histidine kinase"/>
    <property type="match status" value="1"/>
</dbReference>
<feature type="region of interest" description="Disordered" evidence="12">
    <location>
        <begin position="142"/>
        <end position="171"/>
    </location>
</feature>
<dbReference type="CDD" id="cd06225">
    <property type="entry name" value="HAMP"/>
    <property type="match status" value="1"/>
</dbReference>
<comment type="catalytic activity">
    <reaction evidence="1">
        <text>ATP + protein L-histidine = ADP + protein N-phospho-L-histidine.</text>
        <dbReference type="EC" id="2.7.13.3"/>
    </reaction>
</comment>
<dbReference type="Pfam" id="PF02518">
    <property type="entry name" value="HATPase_c"/>
    <property type="match status" value="1"/>
</dbReference>
<evidence type="ECO:0000256" key="2">
    <source>
        <dbReference type="ARBA" id="ARBA00004370"/>
    </source>
</evidence>
<dbReference type="InterPro" id="IPR010910">
    <property type="entry name" value="Nitrate/nitrite_sensing_bac"/>
</dbReference>
<feature type="compositionally biased region" description="Gly residues" evidence="12">
    <location>
        <begin position="1158"/>
        <end position="1173"/>
    </location>
</feature>
<protein>
    <recommendedName>
        <fullName evidence="3">histidine kinase</fullName>
        <ecNumber evidence="3">2.7.13.3</ecNumber>
    </recommendedName>
</protein>
<feature type="domain" description="HAMP" evidence="15">
    <location>
        <begin position="423"/>
        <end position="493"/>
    </location>
</feature>
<feature type="compositionally biased region" description="Basic and acidic residues" evidence="12">
    <location>
        <begin position="161"/>
        <end position="171"/>
    </location>
</feature>
<evidence type="ECO:0000256" key="9">
    <source>
        <dbReference type="ARBA" id="ARBA00022840"/>
    </source>
</evidence>
<keyword evidence="4" id="KW-0597">Phosphoprotein</keyword>
<dbReference type="EMBL" id="JAERRG010000004">
    <property type="protein sequence ID" value="MBL1113335.1"/>
    <property type="molecule type" value="Genomic_DNA"/>
</dbReference>
<evidence type="ECO:0000256" key="5">
    <source>
        <dbReference type="ARBA" id="ARBA00022679"/>
    </source>
</evidence>
<keyword evidence="8" id="KW-0418">Kinase</keyword>
<dbReference type="PANTHER" id="PTHR44936:SF9">
    <property type="entry name" value="SENSOR PROTEIN CREC"/>
    <property type="match status" value="1"/>
</dbReference>
<proteinExistence type="predicted"/>
<keyword evidence="13" id="KW-0472">Membrane</keyword>
<dbReference type="InterPro" id="IPR036890">
    <property type="entry name" value="HATPase_C_sf"/>
</dbReference>
<evidence type="ECO:0000259" key="15">
    <source>
        <dbReference type="PROSITE" id="PS50885"/>
    </source>
</evidence>
<comment type="subcellular location">
    <subcellularLocation>
        <location evidence="2">Membrane</location>
    </subcellularLocation>
</comment>
<sequence length="1283" mass="134751">MGAPQARQGRGEASADPEPRGAADRGATPQRAQVSNGRTLGDQSPDAGAQSATRISAPSGGGGGGDATEPPVKAKPSGPTGPGSRMALRNWRISTRLVSLLALPVVAATTLGALRIEGSLDNIQQLDQMKLLTEMTQQATQLASALQEERDKSAGPLAGKGNDKDDRVVSTREDTNRSIAAFREATHQIDPGDQSLAGVQSTLVNIDRQLGKINEVRDTAYDNSQYYSLTVQNYNELINSLLSLSQDMAQATSNRAMINNTRALATFSSAKEYASIQRALISAALADPKGADFSANDRRFARTAVDKENEALGRFKQIRQGNSEDLLEPLDSRPDIKAATMYADRAVRDPEGLKAEKRTDLDWYDQDSIKIEEMGKIEQTLLSEMQQKARELRDSAQQDAIINGALILLVLGVSLVGAFVVARSMVRSLRRLQDTAQEVSQKRLPELVKQLSESDPQDVDTSVESVGVHSRDEIGKVATAFDDVHREAVRLAAEQALLRGNVNAMFTNLSRRSQGLIQRQLSLISELESREADPDQLSSLFKLDHLATRMRRNGENLLVLAGEEPGRRWTRPVPLVDVLRAAASEVEQYERIELSSVPATEVAGRVVNDLVHLLAELLENATSFSSPQTKVKVTGHALPDGRVLVEIHDTGIGLSPEDLAAINERLASPPTVDVSVSRRMGLFVVGRLSLRHGIRIQLRPSDSGGTTALVMLPVDVAQGGRKPAPQAAGGQAGQGGPGAGNGGAQGGGAGLLGSAPSRRQVPGSGSRAALPGNGGGSGLPTRPVGAGAGPSGGAPSGGTNFFEGGRPPGPRTNAPSGPGGQQGGPGAPSGRPPLPTRSENPTVAPPTGAPARADGGDQGGRPQLPTRGPAPELPAPTQPGTSWGARRASGEDDWPGAPRDAGDTPRGHEEYESTGQFARPELGGPSERRDPFGNRGPGDTGELPQLTDGPSMFEPRRAPNGPQAGQGLSDTGQFNRPDYGRGPGDTGEFARPDLGQGPGDTGEYAQPRFEDAAPRGGRGPGDTGEFPRPNMGGPGDTGEFPRPNMGGPGDTGEFPRPDMSGTGGYALPPESQGESDRRTNDPLPPAAGPGDGRTPIFDTIESTWQHQVVDPGNSGPRDGGRSFPSAPSAPEPTPGRPASAVPPPSPREPQPASQGPGDFAGSGAAAGPGGAGLNGRSTGSHWRTSPHNDERWRRAEQIREPAAGGITSSGLPRRVPRANLVEGAAHQQPQQPERTGPQVSRAPDDVRGRLTNLRRGIQQGRRAGTGLDDNHDRGIGPTYQQER</sequence>
<dbReference type="PROSITE" id="PS50885">
    <property type="entry name" value="HAMP"/>
    <property type="match status" value="1"/>
</dbReference>